<proteinExistence type="predicted"/>
<evidence type="ECO:0000313" key="3">
    <source>
        <dbReference type="Proteomes" id="UP000636800"/>
    </source>
</evidence>
<dbReference type="Proteomes" id="UP000636800">
    <property type="component" value="Unassembled WGS sequence"/>
</dbReference>
<dbReference type="EMBL" id="JADCNM010000592">
    <property type="protein sequence ID" value="KAG0446288.1"/>
    <property type="molecule type" value="Genomic_DNA"/>
</dbReference>
<keyword evidence="3" id="KW-1185">Reference proteome</keyword>
<organism evidence="2 3">
    <name type="scientific">Vanilla planifolia</name>
    <name type="common">Vanilla</name>
    <dbReference type="NCBI Taxonomy" id="51239"/>
    <lineage>
        <taxon>Eukaryota</taxon>
        <taxon>Viridiplantae</taxon>
        <taxon>Streptophyta</taxon>
        <taxon>Embryophyta</taxon>
        <taxon>Tracheophyta</taxon>
        <taxon>Spermatophyta</taxon>
        <taxon>Magnoliopsida</taxon>
        <taxon>Liliopsida</taxon>
        <taxon>Asparagales</taxon>
        <taxon>Orchidaceae</taxon>
        <taxon>Vanilloideae</taxon>
        <taxon>Vanilleae</taxon>
        <taxon>Vanilla</taxon>
    </lineage>
</organism>
<name>A0A835U2C1_VANPL</name>
<sequence>MRFYRGFTADAYDVGNHSHSSAPPDAFRCGNLTDTDWATYISADETSPSRCRDLRPAKFPRHQRRYKDLSSSVVVGGVQFVGAAFDG</sequence>
<protein>
    <submittedName>
        <fullName evidence="2">Uncharacterized protein</fullName>
    </submittedName>
</protein>
<reference evidence="3 4" key="1">
    <citation type="journal article" date="2020" name="Nat. Food">
        <title>A phased Vanilla planifolia genome enables genetic improvement of flavour and production.</title>
        <authorList>
            <person name="Hasing T."/>
            <person name="Tang H."/>
            <person name="Brym M."/>
            <person name="Khazi F."/>
            <person name="Huang T."/>
            <person name="Chambers A.H."/>
        </authorList>
    </citation>
    <scope>NUCLEOTIDE SEQUENCE [LARGE SCALE GENOMIC DNA]</scope>
    <source>
        <tissue evidence="2">Leaf</tissue>
    </source>
</reference>
<comment type="caution">
    <text evidence="2">The sequence shown here is derived from an EMBL/GenBank/DDBJ whole genome shotgun (WGS) entry which is preliminary data.</text>
</comment>
<evidence type="ECO:0000313" key="1">
    <source>
        <dbReference type="EMBL" id="KAG0446288.1"/>
    </source>
</evidence>
<dbReference type="EMBL" id="JADCNL010000591">
    <property type="protein sequence ID" value="KAG0446303.1"/>
    <property type="molecule type" value="Genomic_DNA"/>
</dbReference>
<dbReference type="Proteomes" id="UP000639772">
    <property type="component" value="Unassembled WGS sequence"/>
</dbReference>
<evidence type="ECO:0000313" key="4">
    <source>
        <dbReference type="Proteomes" id="UP000639772"/>
    </source>
</evidence>
<gene>
    <name evidence="2" type="ORF">HPP92_028890</name>
    <name evidence="1" type="ORF">HPP92_028900</name>
</gene>
<accession>A0A835U2C1</accession>
<dbReference type="AlphaFoldDB" id="A0A835U2C1"/>
<evidence type="ECO:0000313" key="2">
    <source>
        <dbReference type="EMBL" id="KAG0446303.1"/>
    </source>
</evidence>